<feature type="region of interest" description="Disordered" evidence="6">
    <location>
        <begin position="366"/>
        <end position="420"/>
    </location>
</feature>
<gene>
    <name evidence="8" type="ORF">FSP39_022080</name>
</gene>
<feature type="region of interest" description="Disordered" evidence="6">
    <location>
        <begin position="515"/>
        <end position="536"/>
    </location>
</feature>
<keyword evidence="9" id="KW-1185">Reference proteome</keyword>
<dbReference type="InterPro" id="IPR017455">
    <property type="entry name" value="Znf_FYVE-rel"/>
</dbReference>
<dbReference type="InterPro" id="IPR013083">
    <property type="entry name" value="Znf_RING/FYVE/PHD"/>
</dbReference>
<evidence type="ECO:0000313" key="9">
    <source>
        <dbReference type="Proteomes" id="UP001186944"/>
    </source>
</evidence>
<name>A0AA88Y198_PINIB</name>
<dbReference type="SUPFAM" id="SSF57903">
    <property type="entry name" value="FYVE/PHD zinc finger"/>
    <property type="match status" value="1"/>
</dbReference>
<proteinExistence type="inferred from homology"/>
<dbReference type="AlphaFoldDB" id="A0AA88Y198"/>
<evidence type="ECO:0000313" key="8">
    <source>
        <dbReference type="EMBL" id="KAK3096025.1"/>
    </source>
</evidence>
<dbReference type="SMART" id="SM00064">
    <property type="entry name" value="FYVE"/>
    <property type="match status" value="1"/>
</dbReference>
<dbReference type="InterPro" id="IPR011011">
    <property type="entry name" value="Znf_FYVE_PHD"/>
</dbReference>
<sequence>MEMRDRLIEMRDKVMEMRDSVIEMRDRVTEMRNRVIENFVMEVTKTDSSPLATFFFADEELNSVAAELDSFDGRKDPERCTALVNKLRSCQDKVLVATQKIIDEAIPSQKASRDFRVKFPDDVLQENLAGQLWFGAECLAAGSSIMNREVESASMRPLARALTKNLDSLRTLLRDQCFRDINGYTERINEALVIFDKLFAEFELSYVSTMVPVKSMREYDMTQEITVLFSETVQRALKENLITREMIDDYDPSLMFAIPRYAIICGLFVYPEGPLNPDQEPSNISEMFRPFQTLLQKIKELLQTLTEEEMSRLVKSLCSSEESDKTMVQSHSDESSQTDASLENLVDSRESPVTPMATMLDLTISGFPMPESHETEDERESKLKGDEDSSVKATCLNKSESTDSGLHSENASTSDTISCEPQSVISKNSSLCSCMENVSADDTDTENASGSGEFSESCRCCKRKGMQDEVSEVCSDIVHQVVDSALDTCLTLTNGGRYSRQSSWQYNVNIEIPRSSVSDIEDQERGSSNSDSSTCTLSTSPFNCDTLTVNNADSENPSGCTQSNEGRISNNACDNIQTSNPQASSEQVILEQSRVADDVVPSIPSASRRTENDDLLDIKPCASNQNSKSSQKSENKSKKSIDRIHCRTGSNLDRRHDRNQDPSSPRIQKLRYPESVSSSLSSCHSNFDSEWDRESGGSSDTSSYNSESNDDEEIALAIQAAEVASRKEARSRFRSSSDLIHRLFVCISGVADQLQTNYAGDLRHILKCVFDMNSSEPLIMPDESTKRTAFDRSASFHTRATNRANRQYGHRPSYRARDPPAWVPDDQMTVCLACQSPFTIMRRRHHCRNCGKIYCGRCSGNFVPLPHFGFLTPVRVCNRCLVYQVTPFTVSE</sequence>
<protein>
    <recommendedName>
        <fullName evidence="7">FYVE-type domain-containing protein</fullName>
    </recommendedName>
</protein>
<evidence type="ECO:0000259" key="7">
    <source>
        <dbReference type="PROSITE" id="PS50178"/>
    </source>
</evidence>
<dbReference type="Proteomes" id="UP001186944">
    <property type="component" value="Unassembled WGS sequence"/>
</dbReference>
<evidence type="ECO:0000256" key="2">
    <source>
        <dbReference type="ARBA" id="ARBA00022723"/>
    </source>
</evidence>
<keyword evidence="2" id="KW-0479">Metal-binding</keyword>
<dbReference type="PANTHER" id="PTHR46465:SF2">
    <property type="entry name" value="LATERAL SIGNALING TARGET PROTEIN 2 HOMOLOG"/>
    <property type="match status" value="1"/>
</dbReference>
<comment type="caution">
    <text evidence="8">The sequence shown here is derived from an EMBL/GenBank/DDBJ whole genome shotgun (WGS) entry which is preliminary data.</text>
</comment>
<dbReference type="PANTHER" id="PTHR46465">
    <property type="entry name" value="LATERAL SIGNALING TARGET PROTEIN 2 HOMOLOG"/>
    <property type="match status" value="1"/>
</dbReference>
<feature type="compositionally biased region" description="Basic and acidic residues" evidence="6">
    <location>
        <begin position="379"/>
        <end position="390"/>
    </location>
</feature>
<evidence type="ECO:0000256" key="4">
    <source>
        <dbReference type="ARBA" id="ARBA00022833"/>
    </source>
</evidence>
<organism evidence="8 9">
    <name type="scientific">Pinctada imbricata</name>
    <name type="common">Atlantic pearl-oyster</name>
    <name type="synonym">Pinctada martensii</name>
    <dbReference type="NCBI Taxonomy" id="66713"/>
    <lineage>
        <taxon>Eukaryota</taxon>
        <taxon>Metazoa</taxon>
        <taxon>Spiralia</taxon>
        <taxon>Lophotrochozoa</taxon>
        <taxon>Mollusca</taxon>
        <taxon>Bivalvia</taxon>
        <taxon>Autobranchia</taxon>
        <taxon>Pteriomorphia</taxon>
        <taxon>Pterioida</taxon>
        <taxon>Pterioidea</taxon>
        <taxon>Pteriidae</taxon>
        <taxon>Pinctada</taxon>
    </lineage>
</organism>
<feature type="domain" description="FYVE-type" evidence="7">
    <location>
        <begin position="825"/>
        <end position="885"/>
    </location>
</feature>
<accession>A0AA88Y198</accession>
<feature type="compositionally biased region" description="Polar residues" evidence="6">
    <location>
        <begin position="396"/>
        <end position="420"/>
    </location>
</feature>
<dbReference type="InterPro" id="IPR051118">
    <property type="entry name" value="LST-2"/>
</dbReference>
<feature type="region of interest" description="Disordered" evidence="6">
    <location>
        <begin position="600"/>
        <end position="711"/>
    </location>
</feature>
<keyword evidence="3 5" id="KW-0863">Zinc-finger</keyword>
<dbReference type="PROSITE" id="PS50178">
    <property type="entry name" value="ZF_FYVE"/>
    <property type="match status" value="1"/>
</dbReference>
<dbReference type="GO" id="GO:0008270">
    <property type="term" value="F:zinc ion binding"/>
    <property type="evidence" value="ECO:0007669"/>
    <property type="project" value="UniProtKB-KW"/>
</dbReference>
<dbReference type="InterPro" id="IPR043269">
    <property type="entry name" value="FYVE_LST2"/>
</dbReference>
<feature type="compositionally biased region" description="Polar residues" evidence="6">
    <location>
        <begin position="326"/>
        <end position="341"/>
    </location>
</feature>
<dbReference type="CDD" id="cd15731">
    <property type="entry name" value="FYVE_LST2"/>
    <property type="match status" value="1"/>
</dbReference>
<evidence type="ECO:0000256" key="1">
    <source>
        <dbReference type="ARBA" id="ARBA00008755"/>
    </source>
</evidence>
<reference evidence="8" key="1">
    <citation type="submission" date="2019-08" db="EMBL/GenBank/DDBJ databases">
        <title>The improved chromosome-level genome for the pearl oyster Pinctada fucata martensii using PacBio sequencing and Hi-C.</title>
        <authorList>
            <person name="Zheng Z."/>
        </authorList>
    </citation>
    <scope>NUCLEOTIDE SEQUENCE</scope>
    <source>
        <strain evidence="8">ZZ-2019</strain>
        <tissue evidence="8">Adductor muscle</tissue>
    </source>
</reference>
<feature type="region of interest" description="Disordered" evidence="6">
    <location>
        <begin position="323"/>
        <end position="353"/>
    </location>
</feature>
<dbReference type="Gene3D" id="3.30.40.10">
    <property type="entry name" value="Zinc/RING finger domain, C3HC4 (zinc finger)"/>
    <property type="match status" value="1"/>
</dbReference>
<dbReference type="GO" id="GO:0031901">
    <property type="term" value="C:early endosome membrane"/>
    <property type="evidence" value="ECO:0007669"/>
    <property type="project" value="TreeGrafter"/>
</dbReference>
<dbReference type="InterPro" id="IPR000306">
    <property type="entry name" value="Znf_FYVE"/>
</dbReference>
<dbReference type="EMBL" id="VSWD01000008">
    <property type="protein sequence ID" value="KAK3096025.1"/>
    <property type="molecule type" value="Genomic_DNA"/>
</dbReference>
<feature type="compositionally biased region" description="Basic and acidic residues" evidence="6">
    <location>
        <begin position="631"/>
        <end position="645"/>
    </location>
</feature>
<feature type="compositionally biased region" description="Low complexity" evidence="6">
    <location>
        <begin position="673"/>
        <end position="688"/>
    </location>
</feature>
<feature type="compositionally biased region" description="Low complexity" evidence="6">
    <location>
        <begin position="696"/>
        <end position="707"/>
    </location>
</feature>
<comment type="similarity">
    <text evidence="1">Belongs to the lst-2 family.</text>
</comment>
<evidence type="ECO:0000256" key="3">
    <source>
        <dbReference type="ARBA" id="ARBA00022771"/>
    </source>
</evidence>
<keyword evidence="4" id="KW-0862">Zinc</keyword>
<dbReference type="Pfam" id="PF01363">
    <property type="entry name" value="FYVE"/>
    <property type="match status" value="1"/>
</dbReference>
<feature type="compositionally biased region" description="Low complexity" evidence="6">
    <location>
        <begin position="527"/>
        <end position="536"/>
    </location>
</feature>
<evidence type="ECO:0000256" key="5">
    <source>
        <dbReference type="PROSITE-ProRule" id="PRU00091"/>
    </source>
</evidence>
<evidence type="ECO:0000256" key="6">
    <source>
        <dbReference type="SAM" id="MobiDB-lite"/>
    </source>
</evidence>